<name>A0A212RZ57_9PROT</name>
<gene>
    <name evidence="4" type="ORF">SAMN07250955_1183</name>
</gene>
<reference evidence="4 5" key="1">
    <citation type="submission" date="2017-06" db="EMBL/GenBank/DDBJ databases">
        <authorList>
            <person name="Kim H.J."/>
            <person name="Triplett B.A."/>
        </authorList>
    </citation>
    <scope>NUCLEOTIDE SEQUENCE [LARGE SCALE GENOMIC DNA]</scope>
    <source>
        <strain evidence="4 5">B29T1</strain>
    </source>
</reference>
<dbReference type="NCBIfam" id="NF003154">
    <property type="entry name" value="PRK04123.1"/>
    <property type="match status" value="1"/>
</dbReference>
<keyword evidence="2 4" id="KW-0418">Kinase</keyword>
<dbReference type="InterPro" id="IPR000577">
    <property type="entry name" value="Carb_kinase_FGGY"/>
</dbReference>
<feature type="domain" description="Carbohydrate kinase FGGY C-terminal" evidence="3">
    <location>
        <begin position="271"/>
        <end position="460"/>
    </location>
</feature>
<dbReference type="InterPro" id="IPR018483">
    <property type="entry name" value="Carb_kinase_FGGY_CS"/>
</dbReference>
<dbReference type="InterPro" id="IPR018485">
    <property type="entry name" value="FGGY_C"/>
</dbReference>
<accession>A0A212RZ57</accession>
<dbReference type="Pfam" id="PF02782">
    <property type="entry name" value="FGGY_C"/>
    <property type="match status" value="1"/>
</dbReference>
<dbReference type="Proteomes" id="UP000197065">
    <property type="component" value="Unassembled WGS sequence"/>
</dbReference>
<dbReference type="InterPro" id="IPR043129">
    <property type="entry name" value="ATPase_NBD"/>
</dbReference>
<keyword evidence="5" id="KW-1185">Reference proteome</keyword>
<dbReference type="GO" id="GO:0005737">
    <property type="term" value="C:cytoplasm"/>
    <property type="evidence" value="ECO:0007669"/>
    <property type="project" value="TreeGrafter"/>
</dbReference>
<organism evidence="4 5">
    <name type="scientific">Arboricoccus pini</name>
    <dbReference type="NCBI Taxonomy" id="1963835"/>
    <lineage>
        <taxon>Bacteria</taxon>
        <taxon>Pseudomonadati</taxon>
        <taxon>Pseudomonadota</taxon>
        <taxon>Alphaproteobacteria</taxon>
        <taxon>Geminicoccales</taxon>
        <taxon>Geminicoccaceae</taxon>
        <taxon>Arboricoccus</taxon>
    </lineage>
</organism>
<dbReference type="PANTHER" id="PTHR43435">
    <property type="entry name" value="RIBULOKINASE"/>
    <property type="match status" value="1"/>
</dbReference>
<dbReference type="GO" id="GO:0019321">
    <property type="term" value="P:pentose metabolic process"/>
    <property type="evidence" value="ECO:0007669"/>
    <property type="project" value="TreeGrafter"/>
</dbReference>
<protein>
    <submittedName>
        <fullName evidence="4">L-ribulokinase</fullName>
    </submittedName>
</protein>
<proteinExistence type="predicted"/>
<dbReference type="PANTHER" id="PTHR43435:SF4">
    <property type="entry name" value="FGGY CARBOHYDRATE KINASE DOMAIN-CONTAINING PROTEIN"/>
    <property type="match status" value="1"/>
</dbReference>
<dbReference type="SUPFAM" id="SSF53067">
    <property type="entry name" value="Actin-like ATPase domain"/>
    <property type="match status" value="2"/>
</dbReference>
<keyword evidence="1" id="KW-0808">Transferase</keyword>
<evidence type="ECO:0000256" key="2">
    <source>
        <dbReference type="ARBA" id="ARBA00022777"/>
    </source>
</evidence>
<dbReference type="EMBL" id="FYEH01000018">
    <property type="protein sequence ID" value="SNB78143.1"/>
    <property type="molecule type" value="Genomic_DNA"/>
</dbReference>
<dbReference type="GO" id="GO:0019150">
    <property type="term" value="F:D-ribulokinase activity"/>
    <property type="evidence" value="ECO:0007669"/>
    <property type="project" value="TreeGrafter"/>
</dbReference>
<evidence type="ECO:0000256" key="1">
    <source>
        <dbReference type="ARBA" id="ARBA00022679"/>
    </source>
</evidence>
<sequence>MTEKAYAIGLDFGSESARGVLLDLKTGQIAHRAMHAYRHGIMSERLPDGSRLGPAWALQCASDYVEAAQILLEALGSGRQIIGIGIDFTASSPLPARLDGTPLSDLHPERPHAYVKLWKHRAAQFHADAINARGGDFLRDCGGRVSAEWLLPKAAQLAAEDPDLWDMTERFIEAGDWLVWQLTGQEGRSLSFATFKAQYHEGEGYPVHVVPGLADRLAPPLPIGQAVGGLTAAWRQRTGLRGPCLVAAAVIDSHVVMPAVGATRPGTLVGALGTSAAFLLLDREPRPLPHGIEGMAKDGMLPGFFAYESGMAAFGDTLAWFVRHFPKGGSTADAFIAHGEAAAALPPGGSGLVALDWWAGCRVPHADSRLSGLLLGLTLQTGPAEIYRALMEALAFGARTIRDALQDGGVPVGRIVLTSGLAGRNPFLMQLMADVLAAPVHVPDLVEATALAAAIHGAVAGGVVEDFAAAADRFGATRFATYEPNEAASSVYGDLFAHYRTLSGDSSLRAIMHSLAPG</sequence>
<dbReference type="PIRSF" id="PIRSF000538">
    <property type="entry name" value="GlpK"/>
    <property type="match status" value="1"/>
</dbReference>
<dbReference type="AlphaFoldDB" id="A0A212RZ57"/>
<evidence type="ECO:0000259" key="3">
    <source>
        <dbReference type="Pfam" id="PF02782"/>
    </source>
</evidence>
<dbReference type="Gene3D" id="3.30.420.40">
    <property type="match status" value="2"/>
</dbReference>
<dbReference type="OrthoDB" id="9805576at2"/>
<evidence type="ECO:0000313" key="4">
    <source>
        <dbReference type="EMBL" id="SNB78143.1"/>
    </source>
</evidence>
<evidence type="ECO:0000313" key="5">
    <source>
        <dbReference type="Proteomes" id="UP000197065"/>
    </source>
</evidence>
<dbReference type="RefSeq" id="WP_088562830.1">
    <property type="nucleotide sequence ID" value="NZ_FYEH01000018.1"/>
</dbReference>
<dbReference type="PROSITE" id="PS00445">
    <property type="entry name" value="FGGY_KINASES_2"/>
    <property type="match status" value="1"/>
</dbReference>